<dbReference type="InterPro" id="IPR007219">
    <property type="entry name" value="XnlR_reg_dom"/>
</dbReference>
<evidence type="ECO:0000313" key="5">
    <source>
        <dbReference type="Proteomes" id="UP001310594"/>
    </source>
</evidence>
<comment type="subcellular location">
    <subcellularLocation>
        <location evidence="1">Nucleus</location>
    </subcellularLocation>
</comment>
<reference evidence="4" key="1">
    <citation type="submission" date="2023-08" db="EMBL/GenBank/DDBJ databases">
        <title>Black Yeasts Isolated from many extreme environments.</title>
        <authorList>
            <person name="Coleine C."/>
            <person name="Stajich J.E."/>
            <person name="Selbmann L."/>
        </authorList>
    </citation>
    <scope>NUCLEOTIDE SEQUENCE</scope>
    <source>
        <strain evidence="4">CCFEE 5810</strain>
    </source>
</reference>
<gene>
    <name evidence="4" type="ORF">LTR97_007987</name>
</gene>
<comment type="caution">
    <text evidence="4">The sequence shown here is derived from an EMBL/GenBank/DDBJ whole genome shotgun (WGS) entry which is preliminary data.</text>
</comment>
<protein>
    <recommendedName>
        <fullName evidence="3">Xylanolytic transcriptional activator regulatory domain-containing protein</fullName>
    </recommendedName>
</protein>
<dbReference type="Proteomes" id="UP001310594">
    <property type="component" value="Unassembled WGS sequence"/>
</dbReference>
<evidence type="ECO:0000259" key="3">
    <source>
        <dbReference type="SMART" id="SM00906"/>
    </source>
</evidence>
<dbReference type="GO" id="GO:0008270">
    <property type="term" value="F:zinc ion binding"/>
    <property type="evidence" value="ECO:0007669"/>
    <property type="project" value="InterPro"/>
</dbReference>
<dbReference type="GO" id="GO:0006351">
    <property type="term" value="P:DNA-templated transcription"/>
    <property type="evidence" value="ECO:0007669"/>
    <property type="project" value="InterPro"/>
</dbReference>
<dbReference type="GO" id="GO:0003677">
    <property type="term" value="F:DNA binding"/>
    <property type="evidence" value="ECO:0007669"/>
    <property type="project" value="InterPro"/>
</dbReference>
<sequence length="403" mass="44863">MQAPDVTKLQAFVIYLQGLRMHKGHALSWTLVAVAVRLANALGLGTEMHTSAFQVEIRRRLWYCICLMDTQATLDRGSVPLVPAKALGMPPLIINDADISPSGVNLQPMQQPALDMLFSSMVFDAMCCHKRLCASESPKDGWRTWRQKVELVAAFEQSMKERYCMVDDASASPIEVFTKYGAQSICVNMHLLLRRPPYRQEHNAVPPWDDFDCMQVATEVLERDLRVCGDPTSPWAWKQWIPWYCLAIVLAELLRAPAGPMADRSYAAARATFSRYAPTTREADARTVWKPIAKLLHRVNHMRSDISPGVLSTVGPSVVISGSTGIDSTSTSSINANSNELHKLSSDSYGLLDPTSDLDWNMWFVDAEAGTGTLPSDEQHAFSNILDLNPEHGVSFLDWDLLL</sequence>
<dbReference type="GO" id="GO:0005634">
    <property type="term" value="C:nucleus"/>
    <property type="evidence" value="ECO:0007669"/>
    <property type="project" value="UniProtKB-SubCell"/>
</dbReference>
<dbReference type="EMBL" id="JAVRQU010000012">
    <property type="protein sequence ID" value="KAK5696683.1"/>
    <property type="molecule type" value="Genomic_DNA"/>
</dbReference>
<name>A0AAN7VPE3_9PEZI</name>
<feature type="domain" description="Xylanolytic transcriptional activator regulatory" evidence="3">
    <location>
        <begin position="28"/>
        <end position="97"/>
    </location>
</feature>
<evidence type="ECO:0000256" key="1">
    <source>
        <dbReference type="ARBA" id="ARBA00004123"/>
    </source>
</evidence>
<dbReference type="SMART" id="SM00906">
    <property type="entry name" value="Fungal_trans"/>
    <property type="match status" value="1"/>
</dbReference>
<accession>A0AAN7VPE3</accession>
<dbReference type="PANTHER" id="PTHR31001">
    <property type="entry name" value="UNCHARACTERIZED TRANSCRIPTIONAL REGULATORY PROTEIN"/>
    <property type="match status" value="1"/>
</dbReference>
<keyword evidence="2" id="KW-0539">Nucleus</keyword>
<dbReference type="AlphaFoldDB" id="A0AAN7VPE3"/>
<dbReference type="CDD" id="cd12148">
    <property type="entry name" value="fungal_TF_MHR"/>
    <property type="match status" value="1"/>
</dbReference>
<dbReference type="PANTHER" id="PTHR31001:SF77">
    <property type="entry name" value="TRANSCRIPTION FACTOR, PUTATIVE (AFU_ORTHOLOGUE AFUA_3G12940)-RELATED"/>
    <property type="match status" value="1"/>
</dbReference>
<proteinExistence type="predicted"/>
<organism evidence="4 5">
    <name type="scientific">Elasticomyces elasticus</name>
    <dbReference type="NCBI Taxonomy" id="574655"/>
    <lineage>
        <taxon>Eukaryota</taxon>
        <taxon>Fungi</taxon>
        <taxon>Dikarya</taxon>
        <taxon>Ascomycota</taxon>
        <taxon>Pezizomycotina</taxon>
        <taxon>Dothideomycetes</taxon>
        <taxon>Dothideomycetidae</taxon>
        <taxon>Mycosphaerellales</taxon>
        <taxon>Teratosphaeriaceae</taxon>
        <taxon>Elasticomyces</taxon>
    </lineage>
</organism>
<evidence type="ECO:0000256" key="2">
    <source>
        <dbReference type="ARBA" id="ARBA00023242"/>
    </source>
</evidence>
<dbReference type="Pfam" id="PF04082">
    <property type="entry name" value="Fungal_trans"/>
    <property type="match status" value="1"/>
</dbReference>
<evidence type="ECO:0000313" key="4">
    <source>
        <dbReference type="EMBL" id="KAK5696683.1"/>
    </source>
</evidence>
<dbReference type="InterPro" id="IPR050613">
    <property type="entry name" value="Sec_Metabolite_Reg"/>
</dbReference>